<dbReference type="EMBL" id="CP015405">
    <property type="protein sequence ID" value="ANU74607.1"/>
    <property type="molecule type" value="Genomic_DNA"/>
</dbReference>
<dbReference type="PROSITE" id="PS51737">
    <property type="entry name" value="RECOMBINASE_DNA_BIND"/>
    <property type="match status" value="1"/>
</dbReference>
<dbReference type="KEGG" id="byl:A4V09_01820"/>
<dbReference type="PANTHER" id="PTHR30461">
    <property type="entry name" value="DNA-INVERTASE FROM LAMBDOID PROPHAGE"/>
    <property type="match status" value="1"/>
</dbReference>
<dbReference type="InterPro" id="IPR011109">
    <property type="entry name" value="DNA_bind_recombinase_dom"/>
</dbReference>
<evidence type="ECO:0000313" key="5">
    <source>
        <dbReference type="Proteomes" id="UP000092574"/>
    </source>
</evidence>
<dbReference type="PROSITE" id="PS51736">
    <property type="entry name" value="RECOMBINASES_3"/>
    <property type="match status" value="1"/>
</dbReference>
<organism evidence="4 5">
    <name type="scientific">Blautia pseudococcoides</name>
    <dbReference type="NCBI Taxonomy" id="1796616"/>
    <lineage>
        <taxon>Bacteria</taxon>
        <taxon>Bacillati</taxon>
        <taxon>Bacillota</taxon>
        <taxon>Clostridia</taxon>
        <taxon>Lachnospirales</taxon>
        <taxon>Lachnospiraceae</taxon>
        <taxon>Blautia</taxon>
    </lineage>
</organism>
<evidence type="ECO:0000259" key="3">
    <source>
        <dbReference type="PROSITE" id="PS51737"/>
    </source>
</evidence>
<dbReference type="STRING" id="1796616.A4V09_01820"/>
<dbReference type="Gene3D" id="3.40.50.1390">
    <property type="entry name" value="Resolvase, N-terminal catalytic domain"/>
    <property type="match status" value="1"/>
</dbReference>
<dbReference type="Pfam" id="PF07508">
    <property type="entry name" value="Recombinase"/>
    <property type="match status" value="1"/>
</dbReference>
<keyword evidence="5" id="KW-1185">Reference proteome</keyword>
<dbReference type="GO" id="GO:0000150">
    <property type="term" value="F:DNA strand exchange activity"/>
    <property type="evidence" value="ECO:0007669"/>
    <property type="project" value="InterPro"/>
</dbReference>
<gene>
    <name evidence="4" type="ORF">A4V09_01820</name>
</gene>
<feature type="domain" description="Recombinase" evidence="3">
    <location>
        <begin position="169"/>
        <end position="312"/>
    </location>
</feature>
<feature type="domain" description="Resolvase/invertase-type recombinase catalytic" evidence="2">
    <location>
        <begin position="13"/>
        <end position="169"/>
    </location>
</feature>
<protein>
    <submittedName>
        <fullName evidence="4">Recombinase</fullName>
    </submittedName>
</protein>
<dbReference type="RefSeq" id="WP_065540836.1">
    <property type="nucleotide sequence ID" value="NZ_CP015405.2"/>
</dbReference>
<dbReference type="AlphaFoldDB" id="A0A1C7I4K3"/>
<dbReference type="Pfam" id="PF13408">
    <property type="entry name" value="Zn_ribbon_recom"/>
    <property type="match status" value="1"/>
</dbReference>
<reference evidence="4" key="1">
    <citation type="submission" date="2017-04" db="EMBL/GenBank/DDBJ databases">
        <title>Complete Genome Sequences of Twelve Strains of a Stable Defined Moderately Diverse Mouse Microbiota 2 (sDMDMm2).</title>
        <authorList>
            <person name="Uchimura Y."/>
            <person name="Wyss M."/>
            <person name="Brugiroux S."/>
            <person name="Limenitakis J.P."/>
            <person name="Stecher B."/>
            <person name="McCoy K.D."/>
            <person name="Macpherson A.J."/>
        </authorList>
    </citation>
    <scope>NUCLEOTIDE SEQUENCE</scope>
    <source>
        <strain evidence="4">YL58</strain>
    </source>
</reference>
<dbReference type="Pfam" id="PF00239">
    <property type="entry name" value="Resolvase"/>
    <property type="match status" value="1"/>
</dbReference>
<proteinExistence type="predicted"/>
<dbReference type="InterPro" id="IPR038109">
    <property type="entry name" value="DNA_bind_recomb_sf"/>
</dbReference>
<feature type="coiled-coil region" evidence="1">
    <location>
        <begin position="442"/>
        <end position="476"/>
    </location>
</feature>
<dbReference type="InterPro" id="IPR036162">
    <property type="entry name" value="Resolvase-like_N_sf"/>
</dbReference>
<dbReference type="SMART" id="SM00857">
    <property type="entry name" value="Resolvase"/>
    <property type="match status" value="1"/>
</dbReference>
<evidence type="ECO:0000259" key="2">
    <source>
        <dbReference type="PROSITE" id="PS51736"/>
    </source>
</evidence>
<dbReference type="PANTHER" id="PTHR30461:SF23">
    <property type="entry name" value="DNA RECOMBINASE-RELATED"/>
    <property type="match status" value="1"/>
</dbReference>
<sequence length="544" mass="63182">MEGKRLPDSKYYSAALYMRLSRDDDGDSESSSITNQRKMLRAYAQENRYLVYDEYIDDGVSGTTFERPGFKRMIRDIENKKVNMVITKDLSRLGRDYILAGQYTEIYFPAKKVRYIAINDGYDSESPYTDIAPFKNIINEMYARDISKKIRSSFLTHMKEGAYIGAYAPYGYQRDPEDKHHLIIDDVSGEIVREIFQKAGNGELPVQIARDLNSRKVLTPSQYRCLQNPDLNIENFSKRQEWTSSTIIKMLRNVVYVGDMAQGKTTKVSFKSDMTIANPKEDWYIVRNTHEPLVSRDLFELAARRSKLRTCCQKGKFHNIFTGMAKCADCGRNMSAVGTRKKGATANLACGGYKLYGSKECSNHFIDYDTLCSIVLTSIRELVRVSQQDEKEILEKVQNRIKKQVSFTDKEKETASLKKRSRELDILIERLYEDYVAEIINADRLKKMLRKYESDSEEISERLEALNNQDKSKEQENPTNKLKKMLNDIVEPTELTEDLLYRLVDHIEITQGKYEKKDNTKIKKQEVKIYFRFNHAPLSRTYTL</sequence>
<evidence type="ECO:0000256" key="1">
    <source>
        <dbReference type="SAM" id="Coils"/>
    </source>
</evidence>
<name>A0A1C7I4K3_9FIRM</name>
<dbReference type="Gene3D" id="3.90.1750.20">
    <property type="entry name" value="Putative Large Serine Recombinase, Chain B, Domain 2"/>
    <property type="match status" value="1"/>
</dbReference>
<dbReference type="GO" id="GO:0003677">
    <property type="term" value="F:DNA binding"/>
    <property type="evidence" value="ECO:0007669"/>
    <property type="project" value="InterPro"/>
</dbReference>
<evidence type="ECO:0000313" key="4">
    <source>
        <dbReference type="EMBL" id="ANU74607.1"/>
    </source>
</evidence>
<dbReference type="InterPro" id="IPR050639">
    <property type="entry name" value="SSR_resolvase"/>
</dbReference>
<dbReference type="Proteomes" id="UP000092574">
    <property type="component" value="Chromosome"/>
</dbReference>
<dbReference type="OrthoDB" id="9784557at2"/>
<dbReference type="InterPro" id="IPR006119">
    <property type="entry name" value="Resolv_N"/>
</dbReference>
<dbReference type="InterPro" id="IPR025827">
    <property type="entry name" value="Zn_ribbon_recom_dom"/>
</dbReference>
<keyword evidence="1" id="KW-0175">Coiled coil</keyword>
<accession>A0A1C7I4K3</accession>
<dbReference type="SUPFAM" id="SSF53041">
    <property type="entry name" value="Resolvase-like"/>
    <property type="match status" value="1"/>
</dbReference>